<dbReference type="EMBL" id="KL198138">
    <property type="protein sequence ID" value="KDQ06393.1"/>
    <property type="molecule type" value="Genomic_DNA"/>
</dbReference>
<dbReference type="HOGENOM" id="CLU_044614_3_1_1"/>
<evidence type="ECO:0008006" key="5">
    <source>
        <dbReference type="Google" id="ProtNLM"/>
    </source>
</evidence>
<proteinExistence type="predicted"/>
<feature type="transmembrane region" description="Helical" evidence="2">
    <location>
        <begin position="52"/>
        <end position="75"/>
    </location>
</feature>
<protein>
    <recommendedName>
        <fullName evidence="5">Integral membrane protein</fullName>
    </recommendedName>
</protein>
<dbReference type="OrthoDB" id="3250682at2759"/>
<dbReference type="Proteomes" id="UP000027195">
    <property type="component" value="Unassembled WGS sequence"/>
</dbReference>
<gene>
    <name evidence="3" type="ORF">BOTBODRAFT_181632</name>
</gene>
<accession>A0A067LT03</accession>
<feature type="transmembrane region" description="Helical" evidence="2">
    <location>
        <begin position="243"/>
        <end position="264"/>
    </location>
</feature>
<dbReference type="InParanoid" id="A0A067LT03"/>
<keyword evidence="2" id="KW-0472">Membrane</keyword>
<evidence type="ECO:0000256" key="1">
    <source>
        <dbReference type="SAM" id="MobiDB-lite"/>
    </source>
</evidence>
<evidence type="ECO:0000313" key="3">
    <source>
        <dbReference type="EMBL" id="KDQ06393.1"/>
    </source>
</evidence>
<feature type="compositionally biased region" description="Basic and acidic residues" evidence="1">
    <location>
        <begin position="274"/>
        <end position="297"/>
    </location>
</feature>
<keyword evidence="2" id="KW-1133">Transmembrane helix</keyword>
<name>A0A067LT03_BOTB1</name>
<feature type="transmembrane region" description="Helical" evidence="2">
    <location>
        <begin position="171"/>
        <end position="193"/>
    </location>
</feature>
<organism evidence="3 4">
    <name type="scientific">Botryobasidium botryosum (strain FD-172 SS1)</name>
    <dbReference type="NCBI Taxonomy" id="930990"/>
    <lineage>
        <taxon>Eukaryota</taxon>
        <taxon>Fungi</taxon>
        <taxon>Dikarya</taxon>
        <taxon>Basidiomycota</taxon>
        <taxon>Agaricomycotina</taxon>
        <taxon>Agaricomycetes</taxon>
        <taxon>Cantharellales</taxon>
        <taxon>Botryobasidiaceae</taxon>
        <taxon>Botryobasidium</taxon>
    </lineage>
</organism>
<feature type="transmembrane region" description="Helical" evidence="2">
    <location>
        <begin position="214"/>
        <end position="237"/>
    </location>
</feature>
<reference evidence="4" key="1">
    <citation type="journal article" date="2014" name="Proc. Natl. Acad. Sci. U.S.A.">
        <title>Extensive sampling of basidiomycete genomes demonstrates inadequacy of the white-rot/brown-rot paradigm for wood decay fungi.</title>
        <authorList>
            <person name="Riley R."/>
            <person name="Salamov A.A."/>
            <person name="Brown D.W."/>
            <person name="Nagy L.G."/>
            <person name="Floudas D."/>
            <person name="Held B.W."/>
            <person name="Levasseur A."/>
            <person name="Lombard V."/>
            <person name="Morin E."/>
            <person name="Otillar R."/>
            <person name="Lindquist E.A."/>
            <person name="Sun H."/>
            <person name="LaButti K.M."/>
            <person name="Schmutz J."/>
            <person name="Jabbour D."/>
            <person name="Luo H."/>
            <person name="Baker S.E."/>
            <person name="Pisabarro A.G."/>
            <person name="Walton J.D."/>
            <person name="Blanchette R.A."/>
            <person name="Henrissat B."/>
            <person name="Martin F."/>
            <person name="Cullen D."/>
            <person name="Hibbett D.S."/>
            <person name="Grigoriev I.V."/>
        </authorList>
    </citation>
    <scope>NUCLEOTIDE SEQUENCE [LARGE SCALE GENOMIC DNA]</scope>
    <source>
        <strain evidence="4">FD-172 SS1</strain>
    </source>
</reference>
<evidence type="ECO:0000313" key="4">
    <source>
        <dbReference type="Proteomes" id="UP000027195"/>
    </source>
</evidence>
<evidence type="ECO:0000256" key="2">
    <source>
        <dbReference type="SAM" id="Phobius"/>
    </source>
</evidence>
<feature type="transmembrane region" description="Helical" evidence="2">
    <location>
        <begin position="130"/>
        <end position="151"/>
    </location>
</feature>
<feature type="region of interest" description="Disordered" evidence="1">
    <location>
        <begin position="274"/>
        <end position="313"/>
    </location>
</feature>
<dbReference type="AlphaFoldDB" id="A0A067LT03"/>
<dbReference type="STRING" id="930990.A0A067LT03"/>
<keyword evidence="4" id="KW-1185">Reference proteome</keyword>
<feature type="transmembrane region" description="Helical" evidence="2">
    <location>
        <begin position="14"/>
        <end position="40"/>
    </location>
</feature>
<sequence>MFTMASYLNSAKTLALLIALVAEVLLYGIYVPLFFVCLWVMVSRNDPPKWKLIAPLTMMFILSTIHTAVVLYLFIESFIQSPSPKEHFLDQQYPLVVLTYALYDALNFIGDGIVLTGTQIYRTYIICDSGFRVVALPIMLHLASTSMGAYSTASLALGKNSFSPATEKLSLAGYSLSLVLNVACTALITHRIWTSTRMISPLIGSQRAAKCYAVLQIIIESAAIYTVAMAVLISTYASRAPDAAQVSFQINVQIVCIVPTLILVRAGLRQKTSDEWEATRPQKDTAHVLDWPEDRRSSSVAKNDNDDGCSARV</sequence>
<feature type="transmembrane region" description="Helical" evidence="2">
    <location>
        <begin position="95"/>
        <end position="118"/>
    </location>
</feature>
<keyword evidence="2" id="KW-0812">Transmembrane</keyword>